<dbReference type="EMBL" id="JPMI01000323">
    <property type="protein sequence ID" value="KFA87840.1"/>
    <property type="molecule type" value="Genomic_DNA"/>
</dbReference>
<dbReference type="PROSITE" id="PS50110">
    <property type="entry name" value="RESPONSE_REGULATORY"/>
    <property type="match status" value="1"/>
</dbReference>
<proteinExistence type="predicted"/>
<feature type="modified residue" description="4-aspartylphosphate" evidence="2">
    <location>
        <position position="57"/>
    </location>
</feature>
<sequence length="123" mass="13666">MSGVRNRILVVEDHADSRELLAEFLEALGYEVDVAEHGLQALERLRCAPRPAVMVLDLMMPVMSGWELMRYVREDPELSSLPVVVVSGAGDAHPLPEGILGAVPKPVDLNVLRHFLREATRRC</sequence>
<evidence type="ECO:0000256" key="1">
    <source>
        <dbReference type="ARBA" id="ARBA00022553"/>
    </source>
</evidence>
<dbReference type="InterPro" id="IPR011006">
    <property type="entry name" value="CheY-like_superfamily"/>
</dbReference>
<dbReference type="Gene3D" id="3.40.50.2300">
    <property type="match status" value="1"/>
</dbReference>
<dbReference type="GO" id="GO:0000160">
    <property type="term" value="P:phosphorelay signal transduction system"/>
    <property type="evidence" value="ECO:0007669"/>
    <property type="project" value="InterPro"/>
</dbReference>
<evidence type="ECO:0000313" key="5">
    <source>
        <dbReference type="Proteomes" id="UP000028547"/>
    </source>
</evidence>
<feature type="domain" description="Response regulatory" evidence="3">
    <location>
        <begin position="7"/>
        <end position="120"/>
    </location>
</feature>
<organism evidence="4 5">
    <name type="scientific">Archangium violaceum Cb vi76</name>
    <dbReference type="NCBI Taxonomy" id="1406225"/>
    <lineage>
        <taxon>Bacteria</taxon>
        <taxon>Pseudomonadati</taxon>
        <taxon>Myxococcota</taxon>
        <taxon>Myxococcia</taxon>
        <taxon>Myxococcales</taxon>
        <taxon>Cystobacterineae</taxon>
        <taxon>Archangiaceae</taxon>
        <taxon>Archangium</taxon>
    </lineage>
</organism>
<dbReference type="InterPro" id="IPR001789">
    <property type="entry name" value="Sig_transdc_resp-reg_receiver"/>
</dbReference>
<keyword evidence="1 2" id="KW-0597">Phosphoprotein</keyword>
<comment type="caution">
    <text evidence="4">The sequence shown here is derived from an EMBL/GenBank/DDBJ whole genome shotgun (WGS) entry which is preliminary data.</text>
</comment>
<accession>A0A084SHA5</accession>
<dbReference type="Pfam" id="PF00072">
    <property type="entry name" value="Response_reg"/>
    <property type="match status" value="1"/>
</dbReference>
<evidence type="ECO:0000259" key="3">
    <source>
        <dbReference type="PROSITE" id="PS50110"/>
    </source>
</evidence>
<dbReference type="PANTHER" id="PTHR44591:SF3">
    <property type="entry name" value="RESPONSE REGULATORY DOMAIN-CONTAINING PROTEIN"/>
    <property type="match status" value="1"/>
</dbReference>
<evidence type="ECO:0000256" key="2">
    <source>
        <dbReference type="PROSITE-ProRule" id="PRU00169"/>
    </source>
</evidence>
<evidence type="ECO:0000313" key="4">
    <source>
        <dbReference type="EMBL" id="KFA87840.1"/>
    </source>
</evidence>
<name>A0A084SHA5_9BACT</name>
<dbReference type="SUPFAM" id="SSF52172">
    <property type="entry name" value="CheY-like"/>
    <property type="match status" value="1"/>
</dbReference>
<dbReference type="AlphaFoldDB" id="A0A084SHA5"/>
<dbReference type="InterPro" id="IPR050595">
    <property type="entry name" value="Bact_response_regulator"/>
</dbReference>
<dbReference type="PANTHER" id="PTHR44591">
    <property type="entry name" value="STRESS RESPONSE REGULATOR PROTEIN 1"/>
    <property type="match status" value="1"/>
</dbReference>
<gene>
    <name evidence="4" type="ORF">Q664_45085</name>
</gene>
<reference evidence="4 5" key="1">
    <citation type="submission" date="2014-07" db="EMBL/GenBank/DDBJ databases">
        <title>Draft Genome Sequence of Gephyronic Acid Producer, Cystobacter violaceus Strain Cb vi76.</title>
        <authorList>
            <person name="Stevens D.C."/>
            <person name="Young J."/>
            <person name="Carmichael R."/>
            <person name="Tan J."/>
            <person name="Taylor R.E."/>
        </authorList>
    </citation>
    <scope>NUCLEOTIDE SEQUENCE [LARGE SCALE GENOMIC DNA]</scope>
    <source>
        <strain evidence="4 5">Cb vi76</strain>
    </source>
</reference>
<dbReference type="SMART" id="SM00448">
    <property type="entry name" value="REC"/>
    <property type="match status" value="1"/>
</dbReference>
<dbReference type="RefSeq" id="WP_043410807.1">
    <property type="nucleotide sequence ID" value="NZ_JPMI01000323.1"/>
</dbReference>
<dbReference type="Proteomes" id="UP000028547">
    <property type="component" value="Unassembled WGS sequence"/>
</dbReference>
<protein>
    <submittedName>
        <fullName evidence="4">Chemotaxis protein CheY</fullName>
    </submittedName>
</protein>